<keyword evidence="1" id="KW-1133">Transmembrane helix</keyword>
<sequence length="50" mass="5221">MDTTLIFALLSVLIVTTVGIGAMIGLLAHAGTRPVPVRVDDQLPEVTPAH</sequence>
<keyword evidence="3" id="KW-1185">Reference proteome</keyword>
<keyword evidence="1" id="KW-0472">Membrane</keyword>
<dbReference type="RefSeq" id="WP_190267349.1">
    <property type="nucleotide sequence ID" value="NZ_BAABAD010000004.1"/>
</dbReference>
<proteinExistence type="predicted"/>
<name>A0ABR7WD93_9ACTN</name>
<protein>
    <submittedName>
        <fullName evidence="2">Uncharacterized protein</fullName>
    </submittedName>
</protein>
<comment type="caution">
    <text evidence="2">The sequence shown here is derived from an EMBL/GenBank/DDBJ whole genome shotgun (WGS) entry which is preliminary data.</text>
</comment>
<dbReference type="EMBL" id="JACWMS010000002">
    <property type="protein sequence ID" value="MBD1320755.1"/>
    <property type="molecule type" value="Genomic_DNA"/>
</dbReference>
<evidence type="ECO:0000313" key="3">
    <source>
        <dbReference type="Proteomes" id="UP000602395"/>
    </source>
</evidence>
<dbReference type="Proteomes" id="UP000602395">
    <property type="component" value="Unassembled WGS sequence"/>
</dbReference>
<feature type="transmembrane region" description="Helical" evidence="1">
    <location>
        <begin position="6"/>
        <end position="28"/>
    </location>
</feature>
<gene>
    <name evidence="2" type="ORF">IDF66_14315</name>
</gene>
<keyword evidence="1" id="KW-0812">Transmembrane</keyword>
<reference evidence="2 3" key="1">
    <citation type="submission" date="2020-09" db="EMBL/GenBank/DDBJ databases">
        <title>Novel species in genus Gordonia.</title>
        <authorList>
            <person name="Zhang G."/>
        </authorList>
    </citation>
    <scope>NUCLEOTIDE SEQUENCE [LARGE SCALE GENOMIC DNA]</scope>
    <source>
        <strain evidence="2 3">ON-33</strain>
    </source>
</reference>
<evidence type="ECO:0000256" key="1">
    <source>
        <dbReference type="SAM" id="Phobius"/>
    </source>
</evidence>
<organism evidence="2 3">
    <name type="scientific">Gordonia hankookensis</name>
    <dbReference type="NCBI Taxonomy" id="589403"/>
    <lineage>
        <taxon>Bacteria</taxon>
        <taxon>Bacillati</taxon>
        <taxon>Actinomycetota</taxon>
        <taxon>Actinomycetes</taxon>
        <taxon>Mycobacteriales</taxon>
        <taxon>Gordoniaceae</taxon>
        <taxon>Gordonia</taxon>
    </lineage>
</organism>
<accession>A0ABR7WD93</accession>
<evidence type="ECO:0000313" key="2">
    <source>
        <dbReference type="EMBL" id="MBD1320755.1"/>
    </source>
</evidence>